<feature type="binding site" evidence="4">
    <location>
        <position position="206"/>
    </location>
    <ligand>
        <name>pyruvate</name>
        <dbReference type="ChEBI" id="CHEBI:15361"/>
    </ligand>
</feature>
<evidence type="ECO:0000256" key="2">
    <source>
        <dbReference type="PIRNR" id="PIRNR001365"/>
    </source>
</evidence>
<evidence type="ECO:0000313" key="5">
    <source>
        <dbReference type="EMBL" id="KGM33027.1"/>
    </source>
</evidence>
<feature type="active site" description="Proton donor/acceptor" evidence="3">
    <location>
        <position position="136"/>
    </location>
</feature>
<dbReference type="InterPro" id="IPR002220">
    <property type="entry name" value="DapA-like"/>
</dbReference>
<dbReference type="SUPFAM" id="SSF51569">
    <property type="entry name" value="Aldolase"/>
    <property type="match status" value="1"/>
</dbReference>
<accession>A0A0A0D7Q1</accession>
<sequence length="303" mass="32829">MAGQRWAGVYTAITTKMDAAQEVDLAGVRADVAFQIENGVDGIICCGSIGEASTLTADEKMAIAGAVKEAAGGRPVLLTVAEDSTRAAAKLAERAAAAGMDGLMLLPAMRYVSDRRETIQHFRTVARATGLPIMVYNNPIAYAVDITPDMFAEMADERNFVAIKESSGDVRRITDIMNTVGDRYDIFTGVDDLALESLMLGAVGWVAGLVCAFPRETVAIHKLVSAGRIPEALEIYRWFMPLLHLDVSLRFVQNVKLAEAIVRGTSTTVRQPRLELQGAERDRVETIVRTALAKRPDLAKYGL</sequence>
<reference evidence="5 6" key="1">
    <citation type="submission" date="2014-01" db="EMBL/GenBank/DDBJ databases">
        <title>Genome sequence determination for a cystic fibrosis isolate, Inquilinus limosus.</title>
        <authorList>
            <person name="Pino M."/>
            <person name="Di Conza J."/>
            <person name="Gutkind G."/>
        </authorList>
    </citation>
    <scope>NUCLEOTIDE SEQUENCE [LARGE SCALE GENOMIC DNA]</scope>
    <source>
        <strain evidence="5 6">MP06</strain>
    </source>
</reference>
<dbReference type="SMART" id="SM01130">
    <property type="entry name" value="DHDPS"/>
    <property type="match status" value="1"/>
</dbReference>
<dbReference type="Gene3D" id="3.20.20.70">
    <property type="entry name" value="Aldolase class I"/>
    <property type="match status" value="1"/>
</dbReference>
<dbReference type="PANTHER" id="PTHR12128">
    <property type="entry name" value="DIHYDRODIPICOLINATE SYNTHASE"/>
    <property type="match status" value="1"/>
</dbReference>
<dbReference type="EMBL" id="JANX01000232">
    <property type="protein sequence ID" value="KGM33027.1"/>
    <property type="molecule type" value="Genomic_DNA"/>
</dbReference>
<dbReference type="CDD" id="cd00408">
    <property type="entry name" value="DHDPS-like"/>
    <property type="match status" value="1"/>
</dbReference>
<evidence type="ECO:0000256" key="1">
    <source>
        <dbReference type="ARBA" id="ARBA00023239"/>
    </source>
</evidence>
<evidence type="ECO:0000256" key="3">
    <source>
        <dbReference type="PIRSR" id="PIRSR001365-1"/>
    </source>
</evidence>
<dbReference type="GO" id="GO:0008840">
    <property type="term" value="F:4-hydroxy-tetrahydrodipicolinate synthase activity"/>
    <property type="evidence" value="ECO:0007669"/>
    <property type="project" value="TreeGrafter"/>
</dbReference>
<dbReference type="OrthoDB" id="9778880at2"/>
<dbReference type="PIRSF" id="PIRSF001365">
    <property type="entry name" value="DHDPS"/>
    <property type="match status" value="1"/>
</dbReference>
<name>A0A0A0D7Q1_9PROT</name>
<dbReference type="PRINTS" id="PR00146">
    <property type="entry name" value="DHPICSNTHASE"/>
</dbReference>
<dbReference type="PANTHER" id="PTHR12128:SF72">
    <property type="entry name" value="DIHYDRODIPICOLINATE SYNTHASE"/>
    <property type="match status" value="1"/>
</dbReference>
<gene>
    <name evidence="5" type="ORF">P409_18025</name>
</gene>
<protein>
    <submittedName>
        <fullName evidence="5">Dihydrodipicolinate synthase</fullName>
    </submittedName>
</protein>
<dbReference type="Pfam" id="PF00701">
    <property type="entry name" value="DHDPS"/>
    <property type="match status" value="1"/>
</dbReference>
<organism evidence="5 6">
    <name type="scientific">Inquilinus limosus MP06</name>
    <dbReference type="NCBI Taxonomy" id="1398085"/>
    <lineage>
        <taxon>Bacteria</taxon>
        <taxon>Pseudomonadati</taxon>
        <taxon>Pseudomonadota</taxon>
        <taxon>Alphaproteobacteria</taxon>
        <taxon>Rhodospirillales</taxon>
        <taxon>Rhodospirillaceae</taxon>
        <taxon>Inquilinus</taxon>
    </lineage>
</organism>
<dbReference type="RefSeq" id="WP_034840693.1">
    <property type="nucleotide sequence ID" value="NZ_JANX01000232.1"/>
</dbReference>
<keyword evidence="1 2" id="KW-0456">Lyase</keyword>
<evidence type="ECO:0000256" key="4">
    <source>
        <dbReference type="PIRSR" id="PIRSR001365-2"/>
    </source>
</evidence>
<feature type="active site" description="Schiff-base intermediate with substrate" evidence="3">
    <location>
        <position position="164"/>
    </location>
</feature>
<dbReference type="InterPro" id="IPR013785">
    <property type="entry name" value="Aldolase_TIM"/>
</dbReference>
<dbReference type="Proteomes" id="UP000029995">
    <property type="component" value="Unassembled WGS sequence"/>
</dbReference>
<proteinExistence type="inferred from homology"/>
<comment type="similarity">
    <text evidence="2">Belongs to the DapA family.</text>
</comment>
<comment type="caution">
    <text evidence="5">The sequence shown here is derived from an EMBL/GenBank/DDBJ whole genome shotgun (WGS) entry which is preliminary data.</text>
</comment>
<dbReference type="AlphaFoldDB" id="A0A0A0D7Q1"/>
<evidence type="ECO:0000313" key="6">
    <source>
        <dbReference type="Proteomes" id="UP000029995"/>
    </source>
</evidence>